<feature type="transmembrane region" description="Helical" evidence="2">
    <location>
        <begin position="117"/>
        <end position="135"/>
    </location>
</feature>
<feature type="compositionally biased region" description="Low complexity" evidence="1">
    <location>
        <begin position="197"/>
        <end position="214"/>
    </location>
</feature>
<gene>
    <name evidence="4" type="ORF">LA374_02950</name>
</gene>
<dbReference type="InterPro" id="IPR001387">
    <property type="entry name" value="Cro/C1-type_HTH"/>
</dbReference>
<comment type="caution">
    <text evidence="4">The sequence shown here is derived from an EMBL/GenBank/DDBJ whole genome shotgun (WGS) entry which is preliminary data.</text>
</comment>
<reference evidence="4 5" key="1">
    <citation type="submission" date="2021-09" db="EMBL/GenBank/DDBJ databases">
        <title>Aeromonas schubertii isolated from Asian sea bass.</title>
        <authorList>
            <person name="Pinpimai K."/>
        </authorList>
    </citation>
    <scope>NUCLEOTIDE SEQUENCE [LARGE SCALE GENOMIC DNA]</scope>
    <source>
        <strain evidence="4 5">CHULA2021a</strain>
    </source>
</reference>
<dbReference type="Pfam" id="PF13413">
    <property type="entry name" value="HTH_25"/>
    <property type="match status" value="1"/>
</dbReference>
<dbReference type="PROSITE" id="PS50943">
    <property type="entry name" value="HTH_CROC1"/>
    <property type="match status" value="1"/>
</dbReference>
<sequence length="305" mass="33017">MTTEQQFDSQDSSPVVGPGQLLRTAREAMGWSREQVASRLHLRLTLIAAIESDTYDKHTSPTFIRGYLRTYAKLVGIEEGKILEAYAHLGLEPVQGVNMQSFSKRTRREASDSRLKIVTWLVVLALAGLLVAWWWQESNRRAAGQEQLAASETAAPAEATPADLVPAETPLLPAAEQPPLSDVSEAGVTVGAPEDGAANSDAPVASAATATQTPEPAPADEQGSAVPQLKMSFTADCWLDVKDASGKSLFSGLKRANDELLLEGKEPLRLHIGAPMAIRIQYKGQEIDMSRYNNGRTARMTLPQE</sequence>
<evidence type="ECO:0000259" key="3">
    <source>
        <dbReference type="PROSITE" id="PS50943"/>
    </source>
</evidence>
<protein>
    <submittedName>
        <fullName evidence="4">DUF4115 domain-containing protein</fullName>
    </submittedName>
</protein>
<dbReference type="Proteomes" id="UP000774958">
    <property type="component" value="Unassembled WGS sequence"/>
</dbReference>
<evidence type="ECO:0000256" key="1">
    <source>
        <dbReference type="SAM" id="MobiDB-lite"/>
    </source>
</evidence>
<dbReference type="RefSeq" id="WP_224162127.1">
    <property type="nucleotide sequence ID" value="NZ_JAIRBT010000003.1"/>
</dbReference>
<feature type="domain" description="HTH cro/C1-type" evidence="3">
    <location>
        <begin position="22"/>
        <end position="55"/>
    </location>
</feature>
<evidence type="ECO:0000313" key="4">
    <source>
        <dbReference type="EMBL" id="MBZ6065170.1"/>
    </source>
</evidence>
<dbReference type="SUPFAM" id="SSF47413">
    <property type="entry name" value="lambda repressor-like DNA-binding domains"/>
    <property type="match status" value="1"/>
</dbReference>
<dbReference type="SMART" id="SM00530">
    <property type="entry name" value="HTH_XRE"/>
    <property type="match status" value="1"/>
</dbReference>
<evidence type="ECO:0000313" key="5">
    <source>
        <dbReference type="Proteomes" id="UP000774958"/>
    </source>
</evidence>
<dbReference type="InterPro" id="IPR050400">
    <property type="entry name" value="Bact_Cytoskel_RodZ"/>
</dbReference>
<dbReference type="Gene3D" id="1.10.260.40">
    <property type="entry name" value="lambda repressor-like DNA-binding domains"/>
    <property type="match status" value="1"/>
</dbReference>
<dbReference type="InterPro" id="IPR025194">
    <property type="entry name" value="RodZ-like_C"/>
</dbReference>
<dbReference type="Pfam" id="PF13464">
    <property type="entry name" value="RodZ_C"/>
    <property type="match status" value="1"/>
</dbReference>
<keyword evidence="2" id="KW-0472">Membrane</keyword>
<dbReference type="EMBL" id="JAIRBT010000003">
    <property type="protein sequence ID" value="MBZ6065170.1"/>
    <property type="molecule type" value="Genomic_DNA"/>
</dbReference>
<feature type="region of interest" description="Disordered" evidence="1">
    <location>
        <begin position="173"/>
        <end position="225"/>
    </location>
</feature>
<proteinExistence type="predicted"/>
<keyword evidence="2" id="KW-1133">Transmembrane helix</keyword>
<dbReference type="PANTHER" id="PTHR34475:SF1">
    <property type="entry name" value="CYTOSKELETON PROTEIN RODZ"/>
    <property type="match status" value="1"/>
</dbReference>
<dbReference type="InterPro" id="IPR010982">
    <property type="entry name" value="Lambda_DNA-bd_dom_sf"/>
</dbReference>
<keyword evidence="5" id="KW-1185">Reference proteome</keyword>
<evidence type="ECO:0000256" key="2">
    <source>
        <dbReference type="SAM" id="Phobius"/>
    </source>
</evidence>
<dbReference type="CDD" id="cd00093">
    <property type="entry name" value="HTH_XRE"/>
    <property type="match status" value="1"/>
</dbReference>
<dbReference type="PANTHER" id="PTHR34475">
    <property type="match status" value="1"/>
</dbReference>
<accession>A0ABS7V706</accession>
<keyword evidence="2" id="KW-0812">Transmembrane</keyword>
<organism evidence="4 5">
    <name type="scientific">Aeromonas schubertii</name>
    <dbReference type="NCBI Taxonomy" id="652"/>
    <lineage>
        <taxon>Bacteria</taxon>
        <taxon>Pseudomonadati</taxon>
        <taxon>Pseudomonadota</taxon>
        <taxon>Gammaproteobacteria</taxon>
        <taxon>Aeromonadales</taxon>
        <taxon>Aeromonadaceae</taxon>
        <taxon>Aeromonas</taxon>
    </lineage>
</organism>
<name>A0ABS7V706_9GAMM</name>